<organism evidence="1 2">
    <name type="scientific">Methylobacterium hispanicum</name>
    <dbReference type="NCBI Taxonomy" id="270350"/>
    <lineage>
        <taxon>Bacteria</taxon>
        <taxon>Pseudomonadati</taxon>
        <taxon>Pseudomonadota</taxon>
        <taxon>Alphaproteobacteria</taxon>
        <taxon>Hyphomicrobiales</taxon>
        <taxon>Methylobacteriaceae</taxon>
        <taxon>Methylobacterium</taxon>
    </lineage>
</organism>
<dbReference type="RefSeq" id="WP_066918441.1">
    <property type="nucleotide sequence ID" value="NZ_BPQO01000050.1"/>
</dbReference>
<dbReference type="EMBL" id="BPQO01000050">
    <property type="protein sequence ID" value="GJD92595.1"/>
    <property type="molecule type" value="Genomic_DNA"/>
</dbReference>
<dbReference type="Proteomes" id="UP001055247">
    <property type="component" value="Unassembled WGS sequence"/>
</dbReference>
<comment type="caution">
    <text evidence="1">The sequence shown here is derived from an EMBL/GenBank/DDBJ whole genome shotgun (WGS) entry which is preliminary data.</text>
</comment>
<evidence type="ECO:0000313" key="1">
    <source>
        <dbReference type="EMBL" id="GJD92595.1"/>
    </source>
</evidence>
<dbReference type="AlphaFoldDB" id="A0AAV5A0I2"/>
<evidence type="ECO:0000313" key="2">
    <source>
        <dbReference type="Proteomes" id="UP001055247"/>
    </source>
</evidence>
<protein>
    <submittedName>
        <fullName evidence="1">Uncharacterized protein</fullName>
    </submittedName>
</protein>
<reference evidence="1" key="2">
    <citation type="submission" date="2021-08" db="EMBL/GenBank/DDBJ databases">
        <authorList>
            <person name="Tani A."/>
            <person name="Ola A."/>
            <person name="Ogura Y."/>
            <person name="Katsura K."/>
            <person name="Hayashi T."/>
        </authorList>
    </citation>
    <scope>NUCLEOTIDE SEQUENCE</scope>
    <source>
        <strain evidence="1">DSM 16372</strain>
    </source>
</reference>
<sequence length="67" mass="7674">MITRRYREPRGLHSDQAEYGFYVRLSGADRELMKRALEVATERLGGRPSNPMLLVEMMKVFTNGAEA</sequence>
<proteinExistence type="predicted"/>
<keyword evidence="2" id="KW-1185">Reference proteome</keyword>
<accession>A0AAV5A0I2</accession>
<gene>
    <name evidence="1" type="ORF">BHAOGJBA_6150</name>
</gene>
<name>A0AAV5A0I2_9HYPH</name>
<reference evidence="1" key="1">
    <citation type="journal article" date="2016" name="Front. Microbiol.">
        <title>Genome Sequence of the Piezophilic, Mesophilic Sulfate-Reducing Bacterium Desulfovibrio indicus J2T.</title>
        <authorList>
            <person name="Cao J."/>
            <person name="Maignien L."/>
            <person name="Shao Z."/>
            <person name="Alain K."/>
            <person name="Jebbar M."/>
        </authorList>
    </citation>
    <scope>NUCLEOTIDE SEQUENCE</scope>
    <source>
        <strain evidence="1">DSM 16372</strain>
    </source>
</reference>